<organism evidence="2 4">
    <name type="scientific">Burkholderia gladioli</name>
    <name type="common">Pseudomonas marginata</name>
    <name type="synonym">Phytomonas marginata</name>
    <dbReference type="NCBI Taxonomy" id="28095"/>
    <lineage>
        <taxon>Bacteria</taxon>
        <taxon>Pseudomonadati</taxon>
        <taxon>Pseudomonadota</taxon>
        <taxon>Betaproteobacteria</taxon>
        <taxon>Burkholderiales</taxon>
        <taxon>Burkholderiaceae</taxon>
        <taxon>Burkholderia</taxon>
    </lineage>
</organism>
<accession>A0A095HWA6</accession>
<gene>
    <name evidence="2" type="ORF">CRM94_22880</name>
    <name evidence="1" type="ORF">DM48_5151</name>
</gene>
<evidence type="ECO:0000313" key="1">
    <source>
        <dbReference type="EMBL" id="KGC17844.1"/>
    </source>
</evidence>
<name>A0A095HWA6_BURGA</name>
<reference evidence="1 3" key="1">
    <citation type="submission" date="2014-04" db="EMBL/GenBank/DDBJ databases">
        <authorList>
            <person name="Bishop-Lilly K.A."/>
            <person name="Broomall S.M."/>
            <person name="Chain P.S."/>
            <person name="Chertkov O."/>
            <person name="Coyne S.R."/>
            <person name="Daligault H.E."/>
            <person name="Davenport K.W."/>
            <person name="Erkkila T."/>
            <person name="Frey K.G."/>
            <person name="Gibbons H.S."/>
            <person name="Gu W."/>
            <person name="Jaissle J."/>
            <person name="Johnson S.L."/>
            <person name="Koroleva G.I."/>
            <person name="Ladner J.T."/>
            <person name="Lo C.-C."/>
            <person name="Minogue T.D."/>
            <person name="Munk C."/>
            <person name="Palacios G.F."/>
            <person name="Redden C.L."/>
            <person name="Rosenzweig C.N."/>
            <person name="Scholz M.B."/>
            <person name="Teshima H."/>
            <person name="Xu Y."/>
        </authorList>
    </citation>
    <scope>NUCLEOTIDE SEQUENCE [LARGE SCALE GENOMIC DNA]</scope>
    <source>
        <strain evidence="1">Gladioli</strain>
        <strain evidence="3">gladioli</strain>
    </source>
</reference>
<dbReference type="EMBL" id="PDDY01000004">
    <property type="protein sequence ID" value="PEH37391.1"/>
    <property type="molecule type" value="Genomic_DNA"/>
</dbReference>
<proteinExistence type="predicted"/>
<reference evidence="4" key="3">
    <citation type="submission" date="2017-09" db="EMBL/GenBank/DDBJ databases">
        <title>FDA dAtabase for Regulatory Grade micrObial Sequences (FDA-ARGOS): Supporting development and validation of Infectious Disease Dx tests.</title>
        <authorList>
            <person name="Minogue T."/>
            <person name="Wolcott M."/>
            <person name="Wasieloski L."/>
            <person name="Aguilar W."/>
            <person name="Moore D."/>
            <person name="Tallon L."/>
            <person name="Sadzewicz L."/>
            <person name="Ott S."/>
            <person name="Zhao X."/>
            <person name="Nagaraj S."/>
            <person name="Vavikolanu K."/>
            <person name="Aluvathingal J."/>
            <person name="Nadendla S."/>
            <person name="Sichtig H."/>
        </authorList>
    </citation>
    <scope>NUCLEOTIDE SEQUENCE [LARGE SCALE GENOMIC DNA]</scope>
    <source>
        <strain evidence="4">FDAARGOS_390</strain>
    </source>
</reference>
<protein>
    <submittedName>
        <fullName evidence="2">Uncharacterized protein</fullName>
    </submittedName>
</protein>
<dbReference type="OrthoDB" id="9133603at2"/>
<evidence type="ECO:0000313" key="2">
    <source>
        <dbReference type="EMBL" id="PEH37391.1"/>
    </source>
</evidence>
<dbReference type="AlphaFoldDB" id="A0A095HWA6"/>
<reference evidence="2" key="2">
    <citation type="submission" date="2017-09" db="EMBL/GenBank/DDBJ databases">
        <title>FDA dAtabase for Regulatory Grade micrObial Sequences (FDA-ARGOS): Supporting development and validation of Infectious Disease Dx tests.</title>
        <authorList>
            <person name="Minogue T."/>
            <person name="Wolcott M."/>
            <person name="Wasieloski L."/>
            <person name="Aguilar W."/>
            <person name="Moore D."/>
            <person name="Tallon L.J."/>
            <person name="Sadzewicz L."/>
            <person name="Ott S."/>
            <person name="Zhao X."/>
            <person name="Nagaraj S."/>
            <person name="Vavikolanu K."/>
            <person name="Aluvathingal J."/>
            <person name="Nadendla S."/>
            <person name="Sichtig H."/>
        </authorList>
    </citation>
    <scope>NUCLEOTIDE SEQUENCE</scope>
    <source>
        <strain evidence="2">FDAARGOS_390</strain>
    </source>
</reference>
<dbReference type="EMBL" id="JPGG01000015">
    <property type="protein sequence ID" value="KGC17844.1"/>
    <property type="molecule type" value="Genomic_DNA"/>
</dbReference>
<dbReference type="KEGG" id="bgo:BM43_493"/>
<dbReference type="Proteomes" id="UP000029590">
    <property type="component" value="Unassembled WGS sequence"/>
</dbReference>
<comment type="caution">
    <text evidence="2">The sequence shown here is derived from an EMBL/GenBank/DDBJ whole genome shotgun (WGS) entry which is preliminary data.</text>
</comment>
<evidence type="ECO:0000313" key="4">
    <source>
        <dbReference type="Proteomes" id="UP000220629"/>
    </source>
</evidence>
<dbReference type="RefSeq" id="WP_036049740.1">
    <property type="nucleotide sequence ID" value="NZ_CADEVY010000003.1"/>
</dbReference>
<evidence type="ECO:0000313" key="3">
    <source>
        <dbReference type="Proteomes" id="UP000029590"/>
    </source>
</evidence>
<sequence length="62" mass="6901">MKLWQIHYKLCRASARIAAPVMRAAGFRFSKASRDNRLINALIDRVAANLLADGIEPGTLTF</sequence>
<dbReference type="Proteomes" id="UP000220629">
    <property type="component" value="Unassembled WGS sequence"/>
</dbReference>